<dbReference type="AlphaFoldDB" id="A0A0C1HG26"/>
<dbReference type="InterPro" id="IPR001228">
    <property type="entry name" value="IspD"/>
</dbReference>
<dbReference type="PANTHER" id="PTHR32125">
    <property type="entry name" value="2-C-METHYL-D-ERYTHRITOL 4-PHOSPHATE CYTIDYLYLTRANSFERASE, CHLOROPLASTIC"/>
    <property type="match status" value="1"/>
</dbReference>
<dbReference type="RefSeq" id="WP_039356540.1">
    <property type="nucleotide sequence ID" value="NZ_JSAN01000026.1"/>
</dbReference>
<comment type="catalytic activity">
    <reaction evidence="1 7">
        <text>2-C-methyl-D-erythritol 4-phosphate + CTP + H(+) = 4-CDP-2-C-methyl-D-erythritol + diphosphate</text>
        <dbReference type="Rhea" id="RHEA:13429"/>
        <dbReference type="ChEBI" id="CHEBI:15378"/>
        <dbReference type="ChEBI" id="CHEBI:33019"/>
        <dbReference type="ChEBI" id="CHEBI:37563"/>
        <dbReference type="ChEBI" id="CHEBI:57823"/>
        <dbReference type="ChEBI" id="CHEBI:58262"/>
        <dbReference type="EC" id="2.7.7.60"/>
    </reaction>
</comment>
<protein>
    <recommendedName>
        <fullName evidence="7">2-C-methyl-D-erythritol 4-phosphate cytidylyltransferase</fullName>
        <ecNumber evidence="7">2.7.7.60</ecNumber>
    </recommendedName>
    <alternativeName>
        <fullName evidence="7">4-diphosphocytidyl-2C-methyl-D-erythritol synthase</fullName>
    </alternativeName>
    <alternativeName>
        <fullName evidence="7">MEP cytidylyltransferase</fullName>
        <shortName evidence="7">MCT</shortName>
    </alternativeName>
</protein>
<comment type="function">
    <text evidence="7">Catalyzes the formation of 4-diphosphocytidyl-2-C-methyl-D-erythritol from CTP and 2-C-methyl-D-erythritol 4-phosphate (MEP).</text>
</comment>
<evidence type="ECO:0000256" key="7">
    <source>
        <dbReference type="HAMAP-Rule" id="MF_00108"/>
    </source>
</evidence>
<dbReference type="EMBL" id="JSAN01000026">
    <property type="protein sequence ID" value="KIC73593.1"/>
    <property type="molecule type" value="Genomic_DNA"/>
</dbReference>
<reference evidence="8 9" key="1">
    <citation type="journal article" date="2014" name="Mol. Biol. Evol.">
        <title>Massive expansion of Ubiquitination-related gene families within the Chlamydiae.</title>
        <authorList>
            <person name="Domman D."/>
            <person name="Collingro A."/>
            <person name="Lagkouvardos I."/>
            <person name="Gehre L."/>
            <person name="Weinmaier T."/>
            <person name="Rattei T."/>
            <person name="Subtil A."/>
            <person name="Horn M."/>
        </authorList>
    </citation>
    <scope>NUCLEOTIDE SEQUENCE [LARGE SCALE GENOMIC DNA]</scope>
    <source>
        <strain evidence="8 9">EI2</strain>
    </source>
</reference>
<accession>A0A0C1HG26</accession>
<dbReference type="CDD" id="cd02516">
    <property type="entry name" value="CDP-ME_synthetase"/>
    <property type="match status" value="1"/>
</dbReference>
<proteinExistence type="inferred from homology"/>
<evidence type="ECO:0000313" key="8">
    <source>
        <dbReference type="EMBL" id="KIC73593.1"/>
    </source>
</evidence>
<keyword evidence="6 7" id="KW-0414">Isoprene biosynthesis</keyword>
<dbReference type="NCBIfam" id="TIGR00453">
    <property type="entry name" value="ispD"/>
    <property type="match status" value="1"/>
</dbReference>
<comment type="pathway">
    <text evidence="2 7">Isoprenoid biosynthesis; isopentenyl diphosphate biosynthesis via DXP pathway; isopentenyl diphosphate from 1-deoxy-D-xylulose 5-phosphate: step 2/6.</text>
</comment>
<dbReference type="GO" id="GO:0019288">
    <property type="term" value="P:isopentenyl diphosphate biosynthetic process, methylerythritol 4-phosphate pathway"/>
    <property type="evidence" value="ECO:0007669"/>
    <property type="project" value="UniProtKB-UniRule"/>
</dbReference>
<sequence>MEDQLIPFTVVLLAGGMGTRMKNLIPKQYLTIQEKPIALHSFEKLASMPEIEQMIVVCEPQYEQLFTVYKLNKPLTFARPGLRRQDSLWNGIKLIAGNPLVCIHDSARPFIEIDRIRQTVAEAEKWGAAVLGVRVKATIKICEEKQFIVNTPNRAFLWEMQTPQIVRLKLLYDGFSVAQKNELTVSDDVSLVELIDKPVKVVEGSYLNIKITTPEDLLIAQSILKNHALL</sequence>
<dbReference type="PANTHER" id="PTHR32125:SF4">
    <property type="entry name" value="2-C-METHYL-D-ERYTHRITOL 4-PHOSPHATE CYTIDYLYLTRANSFERASE, CHLOROPLASTIC"/>
    <property type="match status" value="1"/>
</dbReference>
<feature type="site" description="Positions MEP for the nucleophilic attack" evidence="7">
    <location>
        <position position="154"/>
    </location>
</feature>
<dbReference type="InterPro" id="IPR018294">
    <property type="entry name" value="ISPD_synthase_CS"/>
</dbReference>
<dbReference type="EC" id="2.7.7.60" evidence="7"/>
<keyword evidence="4 7" id="KW-0808">Transferase</keyword>
<dbReference type="InterPro" id="IPR050088">
    <property type="entry name" value="IspD/TarI_cytidylyltransf_bact"/>
</dbReference>
<name>A0A0C1HG26_9BACT</name>
<evidence type="ECO:0000256" key="2">
    <source>
        <dbReference type="ARBA" id="ARBA00004787"/>
    </source>
</evidence>
<feature type="site" description="Positions MEP for the nucleophilic attack" evidence="7">
    <location>
        <position position="210"/>
    </location>
</feature>
<dbReference type="PATRIC" id="fig|362787.3.peg.357"/>
<feature type="site" description="Transition state stabilizer" evidence="7">
    <location>
        <position position="27"/>
    </location>
</feature>
<dbReference type="Pfam" id="PF01128">
    <property type="entry name" value="IspD"/>
    <property type="match status" value="1"/>
</dbReference>
<evidence type="ECO:0000256" key="6">
    <source>
        <dbReference type="ARBA" id="ARBA00023229"/>
    </source>
</evidence>
<dbReference type="FunFam" id="3.90.550.10:FF:000003">
    <property type="entry name" value="2-C-methyl-D-erythritol 4-phosphate cytidylyltransferase"/>
    <property type="match status" value="1"/>
</dbReference>
<evidence type="ECO:0000256" key="3">
    <source>
        <dbReference type="ARBA" id="ARBA00009789"/>
    </source>
</evidence>
<dbReference type="InterPro" id="IPR034683">
    <property type="entry name" value="IspD/TarI"/>
</dbReference>
<dbReference type="HAMAP" id="MF_00108">
    <property type="entry name" value="IspD"/>
    <property type="match status" value="1"/>
</dbReference>
<dbReference type="GO" id="GO:0050518">
    <property type="term" value="F:2-C-methyl-D-erythritol 4-phosphate cytidylyltransferase activity"/>
    <property type="evidence" value="ECO:0007669"/>
    <property type="project" value="UniProtKB-UniRule"/>
</dbReference>
<evidence type="ECO:0000256" key="1">
    <source>
        <dbReference type="ARBA" id="ARBA00001282"/>
    </source>
</evidence>
<dbReference type="PROSITE" id="PS01295">
    <property type="entry name" value="ISPD"/>
    <property type="match status" value="1"/>
</dbReference>
<keyword evidence="5 7" id="KW-0548">Nucleotidyltransferase</keyword>
<comment type="caution">
    <text evidence="8">The sequence shown here is derived from an EMBL/GenBank/DDBJ whole genome shotgun (WGS) entry which is preliminary data.</text>
</comment>
<feature type="site" description="Transition state stabilizer" evidence="7">
    <location>
        <position position="20"/>
    </location>
</feature>
<comment type="similarity">
    <text evidence="3 7">Belongs to the IspD/TarI cytidylyltransferase family. IspD subfamily.</text>
</comment>
<evidence type="ECO:0000313" key="9">
    <source>
        <dbReference type="Proteomes" id="UP000031465"/>
    </source>
</evidence>
<evidence type="ECO:0000256" key="5">
    <source>
        <dbReference type="ARBA" id="ARBA00022695"/>
    </source>
</evidence>
<organism evidence="8 9">
    <name type="scientific">Candidatus Protochlamydia amoebophila</name>
    <dbReference type="NCBI Taxonomy" id="362787"/>
    <lineage>
        <taxon>Bacteria</taxon>
        <taxon>Pseudomonadati</taxon>
        <taxon>Chlamydiota</taxon>
        <taxon>Chlamydiia</taxon>
        <taxon>Parachlamydiales</taxon>
        <taxon>Parachlamydiaceae</taxon>
        <taxon>Candidatus Protochlamydia</taxon>
    </lineage>
</organism>
<gene>
    <name evidence="7 8" type="primary">ispD</name>
    <name evidence="8" type="ORF">DB44_BC00210</name>
</gene>
<dbReference type="Gene3D" id="3.90.550.10">
    <property type="entry name" value="Spore Coat Polysaccharide Biosynthesis Protein SpsA, Chain A"/>
    <property type="match status" value="1"/>
</dbReference>
<dbReference type="UniPathway" id="UPA00056">
    <property type="reaction ID" value="UER00093"/>
</dbReference>
<dbReference type="SUPFAM" id="SSF53448">
    <property type="entry name" value="Nucleotide-diphospho-sugar transferases"/>
    <property type="match status" value="1"/>
</dbReference>
<dbReference type="InterPro" id="IPR029044">
    <property type="entry name" value="Nucleotide-diphossugar_trans"/>
</dbReference>
<dbReference type="Proteomes" id="UP000031465">
    <property type="component" value="Unassembled WGS sequence"/>
</dbReference>
<evidence type="ECO:0000256" key="4">
    <source>
        <dbReference type="ARBA" id="ARBA00022679"/>
    </source>
</evidence>